<keyword evidence="2" id="KW-0812">Transmembrane</keyword>
<protein>
    <submittedName>
        <fullName evidence="3">Uncharacterized protein</fullName>
    </submittedName>
</protein>
<reference evidence="3" key="2">
    <citation type="journal article" date="2021" name="Sci. Rep.">
        <title>The distribution of antibiotic resistance genes in chicken gut microbiota commensals.</title>
        <authorList>
            <person name="Juricova H."/>
            <person name="Matiasovicova J."/>
            <person name="Kubasova T."/>
            <person name="Cejkova D."/>
            <person name="Rychlik I."/>
        </authorList>
    </citation>
    <scope>NUCLEOTIDE SEQUENCE</scope>
    <source>
        <strain evidence="3">An836</strain>
    </source>
</reference>
<dbReference type="EMBL" id="JACLYU010000056">
    <property type="protein sequence ID" value="MBM6700479.1"/>
    <property type="molecule type" value="Genomic_DNA"/>
</dbReference>
<organism evidence="3 4">
    <name type="scientific">Bifidobacterium pullorum subsp. saeculare</name>
    <dbReference type="NCBI Taxonomy" id="78257"/>
    <lineage>
        <taxon>Bacteria</taxon>
        <taxon>Bacillati</taxon>
        <taxon>Actinomycetota</taxon>
        <taxon>Actinomycetes</taxon>
        <taxon>Bifidobacteriales</taxon>
        <taxon>Bifidobacteriaceae</taxon>
        <taxon>Bifidobacterium</taxon>
    </lineage>
</organism>
<feature type="non-terminal residue" evidence="3">
    <location>
        <position position="197"/>
    </location>
</feature>
<keyword evidence="2" id="KW-1133">Transmembrane helix</keyword>
<gene>
    <name evidence="3" type="ORF">H7U32_09345</name>
</gene>
<reference evidence="3" key="1">
    <citation type="submission" date="2020-08" db="EMBL/GenBank/DDBJ databases">
        <authorList>
            <person name="Cejkova D."/>
            <person name="Kubasova T."/>
            <person name="Jahodarova E."/>
            <person name="Rychlik I."/>
        </authorList>
    </citation>
    <scope>NUCLEOTIDE SEQUENCE</scope>
    <source>
        <strain evidence="3">An836</strain>
    </source>
</reference>
<feature type="transmembrane region" description="Helical" evidence="2">
    <location>
        <begin position="91"/>
        <end position="114"/>
    </location>
</feature>
<keyword evidence="2" id="KW-0472">Membrane</keyword>
<evidence type="ECO:0000256" key="1">
    <source>
        <dbReference type="SAM" id="MobiDB-lite"/>
    </source>
</evidence>
<feature type="region of interest" description="Disordered" evidence="1">
    <location>
        <begin position="1"/>
        <end position="58"/>
    </location>
</feature>
<keyword evidence="4" id="KW-1185">Reference proteome</keyword>
<proteinExistence type="predicted"/>
<evidence type="ECO:0000313" key="4">
    <source>
        <dbReference type="Proteomes" id="UP000718821"/>
    </source>
</evidence>
<accession>A0A938WY79</accession>
<name>A0A938WY79_9BIFI</name>
<comment type="caution">
    <text evidence="3">The sequence shown here is derived from an EMBL/GenBank/DDBJ whole genome shotgun (WGS) entry which is preliminary data.</text>
</comment>
<evidence type="ECO:0000313" key="3">
    <source>
        <dbReference type="EMBL" id="MBM6700479.1"/>
    </source>
</evidence>
<dbReference type="RefSeq" id="WP_204469794.1">
    <property type="nucleotide sequence ID" value="NZ_JACLYU010000056.1"/>
</dbReference>
<feature type="compositionally biased region" description="Gly residues" evidence="1">
    <location>
        <begin position="13"/>
        <end position="28"/>
    </location>
</feature>
<feature type="compositionally biased region" description="Pro residues" evidence="1">
    <location>
        <begin position="31"/>
        <end position="52"/>
    </location>
</feature>
<sequence length="197" mass="20655">MTKDDGFDVVPSGGTGRPSGQSSDGGGVPSPVLPAPSPLPPASRPPAPPAWPVPRLSMRPGDEAHRIVTRLGRIRRAMTRRAATRPVRLTVAYHAVLLGVSFVGSIVAMVVAIMRTPGLLGMSDQKLEEVTGGWIGPLSLATSLLAFLFVALMRRREIGTRAFWFGGRSTVRLPRAAAATPPGPYGPYGSYAAPAAP</sequence>
<evidence type="ECO:0000256" key="2">
    <source>
        <dbReference type="SAM" id="Phobius"/>
    </source>
</evidence>
<feature type="transmembrane region" description="Helical" evidence="2">
    <location>
        <begin position="134"/>
        <end position="153"/>
    </location>
</feature>
<dbReference type="AlphaFoldDB" id="A0A938WY79"/>
<dbReference type="Proteomes" id="UP000718821">
    <property type="component" value="Unassembled WGS sequence"/>
</dbReference>